<accession>A0A1H5Z9Q9</accession>
<keyword evidence="4" id="KW-1185">Reference proteome</keyword>
<keyword evidence="2" id="KW-1133">Transmembrane helix</keyword>
<dbReference type="Proteomes" id="UP000236742">
    <property type="component" value="Unassembled WGS sequence"/>
</dbReference>
<evidence type="ECO:0000313" key="3">
    <source>
        <dbReference type="EMBL" id="SEG33259.1"/>
    </source>
</evidence>
<dbReference type="AlphaFoldDB" id="A0A1H5Z9Q9"/>
<protein>
    <submittedName>
        <fullName evidence="3">Uncharacterized protein</fullName>
    </submittedName>
</protein>
<feature type="transmembrane region" description="Helical" evidence="2">
    <location>
        <begin position="109"/>
        <end position="130"/>
    </location>
</feature>
<organism evidence="3 4">
    <name type="scientific">Jhaorihella thermophila</name>
    <dbReference type="NCBI Taxonomy" id="488547"/>
    <lineage>
        <taxon>Bacteria</taxon>
        <taxon>Pseudomonadati</taxon>
        <taxon>Pseudomonadota</taxon>
        <taxon>Alphaproteobacteria</taxon>
        <taxon>Rhodobacterales</taxon>
        <taxon>Paracoccaceae</taxon>
        <taxon>Jhaorihella</taxon>
    </lineage>
</organism>
<gene>
    <name evidence="3" type="ORF">SAMN05421751_1337</name>
</gene>
<evidence type="ECO:0000256" key="2">
    <source>
        <dbReference type="SAM" id="Phobius"/>
    </source>
</evidence>
<keyword evidence="2" id="KW-0812">Transmembrane</keyword>
<proteinExistence type="predicted"/>
<name>A0A1H5Z9Q9_9RHOB</name>
<feature type="region of interest" description="Disordered" evidence="1">
    <location>
        <begin position="58"/>
        <end position="77"/>
    </location>
</feature>
<dbReference type="EMBL" id="FNVD01000033">
    <property type="protein sequence ID" value="SEG33259.1"/>
    <property type="molecule type" value="Genomic_DNA"/>
</dbReference>
<evidence type="ECO:0000313" key="4">
    <source>
        <dbReference type="Proteomes" id="UP000236742"/>
    </source>
</evidence>
<keyword evidence="2" id="KW-0472">Membrane</keyword>
<evidence type="ECO:0000256" key="1">
    <source>
        <dbReference type="SAM" id="MobiDB-lite"/>
    </source>
</evidence>
<sequence>MRGWVAKDRFTRESARRILERPDLHSDDDLRDAATWLLVHGDWIDVVRATEIMRCLDDGEAPRPMPPRTGFSAAEPSEAQRAAAVHGLVRNRLARLRSTGQPSGSQRKALFWSLGTLAGIVLAALGWRGLP</sequence>
<reference evidence="3 4" key="1">
    <citation type="submission" date="2016-10" db="EMBL/GenBank/DDBJ databases">
        <authorList>
            <person name="de Groot N.N."/>
        </authorList>
    </citation>
    <scope>NUCLEOTIDE SEQUENCE [LARGE SCALE GENOMIC DNA]</scope>
    <source>
        <strain evidence="3 4">DSM 23413</strain>
    </source>
</reference>
<dbReference type="RefSeq" id="WP_104009387.1">
    <property type="nucleotide sequence ID" value="NZ_FNVD01000033.1"/>
</dbReference>